<feature type="transmembrane region" description="Helical" evidence="9">
    <location>
        <begin position="80"/>
        <end position="101"/>
    </location>
</feature>
<evidence type="ECO:0000313" key="10">
    <source>
        <dbReference type="EMBL" id="OUM74644.1"/>
    </source>
</evidence>
<gene>
    <name evidence="10" type="ORF">AUC60_07840</name>
</gene>
<dbReference type="OrthoDB" id="3651542at2"/>
<dbReference type="PROSITE" id="PS50283">
    <property type="entry name" value="NA_SOLUT_SYMP_3"/>
    <property type="match status" value="1"/>
</dbReference>
<feature type="transmembrane region" description="Helical" evidence="9">
    <location>
        <begin position="264"/>
        <end position="288"/>
    </location>
</feature>
<feature type="transmembrane region" description="Helical" evidence="9">
    <location>
        <begin position="122"/>
        <end position="141"/>
    </location>
</feature>
<feature type="transmembrane region" description="Helical" evidence="9">
    <location>
        <begin position="308"/>
        <end position="337"/>
    </location>
</feature>
<name>A0A1Y3PCW4_9PSED</name>
<evidence type="ECO:0000313" key="11">
    <source>
        <dbReference type="Proteomes" id="UP000195440"/>
    </source>
</evidence>
<keyword evidence="6 9" id="KW-1133">Transmembrane helix</keyword>
<dbReference type="AlphaFoldDB" id="A0A1Y3PCW4"/>
<keyword evidence="4 9" id="KW-0812">Transmembrane</keyword>
<comment type="subcellular location">
    <subcellularLocation>
        <location evidence="1">Membrane</location>
        <topology evidence="1">Multi-pass membrane protein</topology>
    </subcellularLocation>
</comment>
<evidence type="ECO:0000256" key="5">
    <source>
        <dbReference type="ARBA" id="ARBA00022847"/>
    </source>
</evidence>
<dbReference type="PANTHER" id="PTHR48086:SF7">
    <property type="entry name" value="SODIUM-SOLUTE SYMPORTER-RELATED"/>
    <property type="match status" value="1"/>
</dbReference>
<dbReference type="CDD" id="cd10322">
    <property type="entry name" value="SLC5sbd"/>
    <property type="match status" value="1"/>
</dbReference>
<accession>A0A1Y3PCW4</accession>
<proteinExistence type="inferred from homology"/>
<feature type="transmembrane region" description="Helical" evidence="9">
    <location>
        <begin position="153"/>
        <end position="175"/>
    </location>
</feature>
<dbReference type="PANTHER" id="PTHR48086">
    <property type="entry name" value="SODIUM/PROLINE SYMPORTER-RELATED"/>
    <property type="match status" value="1"/>
</dbReference>
<sequence>METFNSQDTAIIIGMVVVYIVVTTWMSLRLRSKTSEQYMVAARTMPAFVVGILMMSEFIGAKSTVGTAQAAFESGFAASWSVIAAAIGFPLFGLLMARKLYNSGEFTISGFIAKKYGNSTKLAVSIIMIYALLLVNVGNYVSGAAAIATVMKINLPTAAFITAVISTLYYVFGGLKSVAYMSILHTAVKYVGVMIVLYVALSLTGGFTPVIQNMPEHYFTWDGAIGGSKIMAWIIGTVGAIFSTQFIIQAISSTPDSKAAQRSTFYASLLCIPIALALGFIGVASKYLHPDMSSLYALPVFLQSMNPVLAGVVTISLVASIFVSVSTVALAIASLVVRDFYVPMRKPSVDRELKATRFIALIIGFVPLFFVFFVPEILNLSFFTRALRLSIAVVAMIAIYLPFFGSGRGATLGLIASSITTSVWYLLDNPYGIDNMYIALITPAIVIALERLFPQAVSRNQGKSGNDKQEVSHANQ</sequence>
<dbReference type="GO" id="GO:0015293">
    <property type="term" value="F:symporter activity"/>
    <property type="evidence" value="ECO:0007669"/>
    <property type="project" value="UniProtKB-KW"/>
</dbReference>
<keyword evidence="7 9" id="KW-0472">Membrane</keyword>
<evidence type="ECO:0000256" key="4">
    <source>
        <dbReference type="ARBA" id="ARBA00022692"/>
    </source>
</evidence>
<evidence type="ECO:0000256" key="6">
    <source>
        <dbReference type="ARBA" id="ARBA00022989"/>
    </source>
</evidence>
<feature type="transmembrane region" description="Helical" evidence="9">
    <location>
        <begin position="40"/>
        <end position="60"/>
    </location>
</feature>
<dbReference type="InterPro" id="IPR038377">
    <property type="entry name" value="Na/Glc_symporter_sf"/>
</dbReference>
<keyword evidence="11" id="KW-1185">Reference proteome</keyword>
<organism evidence="10 11">
    <name type="scientific">Pseudomonas caspiana</name>
    <dbReference type="NCBI Taxonomy" id="1451454"/>
    <lineage>
        <taxon>Bacteria</taxon>
        <taxon>Pseudomonadati</taxon>
        <taxon>Pseudomonadota</taxon>
        <taxon>Gammaproteobacteria</taxon>
        <taxon>Pseudomonadales</taxon>
        <taxon>Pseudomonadaceae</taxon>
        <taxon>Pseudomonas</taxon>
    </lineage>
</organism>
<keyword evidence="5" id="KW-0769">Symport</keyword>
<reference evidence="10 11" key="1">
    <citation type="journal article" date="2017" name="Syst. Appl. Microbiol.">
        <title>Pseudomonas caspiana sp. nov., a citrus pathogen in the Pseudomonas syringae phylogenetic group.</title>
        <authorList>
            <person name="Busquets A."/>
            <person name="Gomila M."/>
            <person name="Beiki F."/>
            <person name="Mulet M."/>
            <person name="Rahimian H."/>
            <person name="Garcia-Valdes E."/>
            <person name="Lalucat J."/>
        </authorList>
    </citation>
    <scope>NUCLEOTIDE SEQUENCE [LARGE SCALE GENOMIC DNA]</scope>
    <source>
        <strain evidence="10 11">FBF102</strain>
    </source>
</reference>
<feature type="transmembrane region" description="Helical" evidence="9">
    <location>
        <begin position="358"/>
        <end position="374"/>
    </location>
</feature>
<dbReference type="Pfam" id="PF00474">
    <property type="entry name" value="SSF"/>
    <property type="match status" value="1"/>
</dbReference>
<comment type="similarity">
    <text evidence="2 8">Belongs to the sodium:solute symporter (SSF) (TC 2.A.21) family.</text>
</comment>
<feature type="transmembrane region" description="Helical" evidence="9">
    <location>
        <begin position="230"/>
        <end position="252"/>
    </location>
</feature>
<dbReference type="GO" id="GO:0005886">
    <property type="term" value="C:plasma membrane"/>
    <property type="evidence" value="ECO:0007669"/>
    <property type="project" value="TreeGrafter"/>
</dbReference>
<keyword evidence="3" id="KW-0813">Transport</keyword>
<evidence type="ECO:0000256" key="2">
    <source>
        <dbReference type="ARBA" id="ARBA00006434"/>
    </source>
</evidence>
<dbReference type="InterPro" id="IPR001734">
    <property type="entry name" value="Na/solute_symporter"/>
</dbReference>
<dbReference type="RefSeq" id="WP_087265529.1">
    <property type="nucleotide sequence ID" value="NZ_JBJGBV010000025.1"/>
</dbReference>
<feature type="transmembrane region" description="Helical" evidence="9">
    <location>
        <begin position="187"/>
        <end position="210"/>
    </location>
</feature>
<feature type="transmembrane region" description="Helical" evidence="9">
    <location>
        <begin position="12"/>
        <end position="28"/>
    </location>
</feature>
<protein>
    <submittedName>
        <fullName evidence="10">Sodium:solute symporter</fullName>
    </submittedName>
</protein>
<evidence type="ECO:0000256" key="3">
    <source>
        <dbReference type="ARBA" id="ARBA00022448"/>
    </source>
</evidence>
<feature type="transmembrane region" description="Helical" evidence="9">
    <location>
        <begin position="386"/>
        <end position="403"/>
    </location>
</feature>
<evidence type="ECO:0000256" key="1">
    <source>
        <dbReference type="ARBA" id="ARBA00004141"/>
    </source>
</evidence>
<evidence type="ECO:0000256" key="8">
    <source>
        <dbReference type="RuleBase" id="RU362091"/>
    </source>
</evidence>
<feature type="transmembrane region" description="Helical" evidence="9">
    <location>
        <begin position="433"/>
        <end position="453"/>
    </location>
</feature>
<feature type="transmembrane region" description="Helical" evidence="9">
    <location>
        <begin position="410"/>
        <end position="427"/>
    </location>
</feature>
<dbReference type="Gene3D" id="1.20.1730.10">
    <property type="entry name" value="Sodium/glucose cotransporter"/>
    <property type="match status" value="1"/>
</dbReference>
<evidence type="ECO:0000256" key="9">
    <source>
        <dbReference type="SAM" id="Phobius"/>
    </source>
</evidence>
<evidence type="ECO:0000256" key="7">
    <source>
        <dbReference type="ARBA" id="ARBA00023136"/>
    </source>
</evidence>
<comment type="caution">
    <text evidence="10">The sequence shown here is derived from an EMBL/GenBank/DDBJ whole genome shotgun (WGS) entry which is preliminary data.</text>
</comment>
<dbReference type="Proteomes" id="UP000195440">
    <property type="component" value="Unassembled WGS sequence"/>
</dbReference>
<dbReference type="InterPro" id="IPR050277">
    <property type="entry name" value="Sodium:Solute_Symporter"/>
</dbReference>
<dbReference type="EMBL" id="LOHF01000004">
    <property type="protein sequence ID" value="OUM74644.1"/>
    <property type="molecule type" value="Genomic_DNA"/>
</dbReference>